<sequence length="272" mass="31200">MTRSFSNPMQHPDWIDPHSRAWYEQLAGEYGEYAYPWKSEFEEPRAEDTFGQLLAASIGENSRLLDVGCGHGDFLHRWAIKAKEAVGIDIVDAFIATANRRKPQQSYRFIAVNANEGLPFEDDYFDVVCSKKGPWLFRENNREGRRVIKPGGTVLHLMHGGTDGGLRALFPDLYTPVPAFDTNRSLQHIANHLELPGSGLSDIEIRIIEETEYLSRPVDVLIKKYFGQSRRLREQVWRERLKDIEEIFHKHVTSRGLKVTNLYYIVTGRAPA</sequence>
<proteinExistence type="predicted"/>
<keyword evidence="2" id="KW-0489">Methyltransferase</keyword>
<organism evidence="2 3">
    <name type="scientific">Paenibacillus allorhizosphaerae</name>
    <dbReference type="NCBI Taxonomy" id="2849866"/>
    <lineage>
        <taxon>Bacteria</taxon>
        <taxon>Bacillati</taxon>
        <taxon>Bacillota</taxon>
        <taxon>Bacilli</taxon>
        <taxon>Bacillales</taxon>
        <taxon>Paenibacillaceae</taxon>
        <taxon>Paenibacillus</taxon>
    </lineage>
</organism>
<dbReference type="GO" id="GO:0043770">
    <property type="term" value="F:demethylmenaquinone methyltransferase activity"/>
    <property type="evidence" value="ECO:0007669"/>
    <property type="project" value="UniProtKB-EC"/>
</dbReference>
<dbReference type="RefSeq" id="WP_218101763.1">
    <property type="nucleotide sequence ID" value="NZ_CAJVCE010000020.1"/>
</dbReference>
<evidence type="ECO:0000313" key="3">
    <source>
        <dbReference type="Proteomes" id="UP000730618"/>
    </source>
</evidence>
<evidence type="ECO:0000313" key="2">
    <source>
        <dbReference type="EMBL" id="CAG7653656.1"/>
    </source>
</evidence>
<protein>
    <submittedName>
        <fullName evidence="2">2-methoxy-6-polyprenyl-1,4-benzoquinol methylase, mitochondrial</fullName>
        <ecNumber evidence="2">2.1.1.163</ecNumber>
    </submittedName>
</protein>
<dbReference type="Pfam" id="PF08241">
    <property type="entry name" value="Methyltransf_11"/>
    <property type="match status" value="1"/>
</dbReference>
<comment type="caution">
    <text evidence="2">The sequence shown here is derived from an EMBL/GenBank/DDBJ whole genome shotgun (WGS) entry which is preliminary data.</text>
</comment>
<keyword evidence="2" id="KW-0808">Transferase</keyword>
<reference evidence="2 3" key="1">
    <citation type="submission" date="2021-06" db="EMBL/GenBank/DDBJ databases">
        <authorList>
            <person name="Criscuolo A."/>
        </authorList>
    </citation>
    <scope>NUCLEOTIDE SEQUENCE [LARGE SCALE GENOMIC DNA]</scope>
    <source>
        <strain evidence="3">CIP 111802</strain>
    </source>
</reference>
<dbReference type="PANTHER" id="PTHR42912">
    <property type="entry name" value="METHYLTRANSFERASE"/>
    <property type="match status" value="1"/>
</dbReference>
<feature type="domain" description="Methyltransferase type 11" evidence="1">
    <location>
        <begin position="65"/>
        <end position="155"/>
    </location>
</feature>
<dbReference type="CDD" id="cd02440">
    <property type="entry name" value="AdoMet_MTases"/>
    <property type="match status" value="1"/>
</dbReference>
<evidence type="ECO:0000259" key="1">
    <source>
        <dbReference type="Pfam" id="PF08241"/>
    </source>
</evidence>
<accession>A0ABN7TS49</accession>
<dbReference type="GO" id="GO:0032259">
    <property type="term" value="P:methylation"/>
    <property type="evidence" value="ECO:0007669"/>
    <property type="project" value="UniProtKB-KW"/>
</dbReference>
<dbReference type="InterPro" id="IPR050508">
    <property type="entry name" value="Methyltransf_Superfamily"/>
</dbReference>
<dbReference type="EMBL" id="CAJVCE010000020">
    <property type="protein sequence ID" value="CAG7653656.1"/>
    <property type="molecule type" value="Genomic_DNA"/>
</dbReference>
<gene>
    <name evidence="2" type="primary">COQ5_14</name>
    <name evidence="2" type="ORF">PAECIP111802_05551</name>
</gene>
<keyword evidence="3" id="KW-1185">Reference proteome</keyword>
<dbReference type="Proteomes" id="UP000730618">
    <property type="component" value="Unassembled WGS sequence"/>
</dbReference>
<dbReference type="EC" id="2.1.1.163" evidence="2"/>
<dbReference type="InterPro" id="IPR013216">
    <property type="entry name" value="Methyltransf_11"/>
</dbReference>
<name>A0ABN7TS49_9BACL</name>